<dbReference type="OrthoDB" id="10262005at2759"/>
<dbReference type="InterPro" id="IPR050836">
    <property type="entry name" value="SDS22/Internalin_LRR"/>
</dbReference>
<keyword evidence="1" id="KW-0433">Leucine-rich repeat</keyword>
<dbReference type="PROSITE" id="PS51450">
    <property type="entry name" value="LRR"/>
    <property type="match status" value="5"/>
</dbReference>
<protein>
    <recommendedName>
        <fullName evidence="5">Protein phosphatase 1 regulatory subunit 42</fullName>
    </recommendedName>
</protein>
<name>A0A813MZF6_9BILA</name>
<dbReference type="SUPFAM" id="SSF52058">
    <property type="entry name" value="L domain-like"/>
    <property type="match status" value="1"/>
</dbReference>
<comment type="caution">
    <text evidence="3">The sequence shown here is derived from an EMBL/GenBank/DDBJ whole genome shotgun (WGS) entry which is preliminary data.</text>
</comment>
<dbReference type="PANTHER" id="PTHR46652:SF3">
    <property type="entry name" value="LEUCINE-RICH REPEAT-CONTAINING PROTEIN 9"/>
    <property type="match status" value="1"/>
</dbReference>
<dbReference type="Gene3D" id="3.80.10.10">
    <property type="entry name" value="Ribonuclease Inhibitor"/>
    <property type="match status" value="2"/>
</dbReference>
<organism evidence="3 4">
    <name type="scientific">Brachionus calyciflorus</name>
    <dbReference type="NCBI Taxonomy" id="104777"/>
    <lineage>
        <taxon>Eukaryota</taxon>
        <taxon>Metazoa</taxon>
        <taxon>Spiralia</taxon>
        <taxon>Gnathifera</taxon>
        <taxon>Rotifera</taxon>
        <taxon>Eurotatoria</taxon>
        <taxon>Monogononta</taxon>
        <taxon>Pseudotrocha</taxon>
        <taxon>Ploima</taxon>
        <taxon>Brachionidae</taxon>
        <taxon>Brachionus</taxon>
    </lineage>
</organism>
<dbReference type="InterPro" id="IPR001611">
    <property type="entry name" value="Leu-rich_rpt"/>
</dbReference>
<sequence length="389" mass="44673">MVRLTVDLITKNGPGHNKRRPDESVQHYLNRLTHLNLQEKSIDKLESIPLCKNLTVLYLYDNYIEKIENLDFAPNLAHLYLQNNEIKRLENLNSVNKLTKLYIGGNSIKVLEGLENLTDLVELHIDNQDLPSGEKLLFDPRTLASLVSSLTILNISGNNLDTLTEIGSLVNLEDLNASNNKLNDMKELSILLKCWPKLIKLNLIGNPICSKNKYRERIIVQAPNIEILDEKEIKELSRQFLQNWKISKETCRNKNESNDYYSESYANELPRINNLNQMPTYVMPEGYQIIVPKEHRKKQLISSGLVTKNRDYMNTKTATSFYASNYKPSLDMSSKYPVPQSKTKINHFFSSESNLIAKQQIIPTNGIHLTPIQRKAAHLQNDFVLSPKE</sequence>
<reference evidence="3" key="1">
    <citation type="submission" date="2021-02" db="EMBL/GenBank/DDBJ databases">
        <authorList>
            <person name="Nowell W R."/>
        </authorList>
    </citation>
    <scope>NUCLEOTIDE SEQUENCE</scope>
    <source>
        <strain evidence="3">Ploen Becks lab</strain>
    </source>
</reference>
<dbReference type="EMBL" id="CAJNOC010000213">
    <property type="protein sequence ID" value="CAF0727993.1"/>
    <property type="molecule type" value="Genomic_DNA"/>
</dbReference>
<keyword evidence="4" id="KW-1185">Reference proteome</keyword>
<evidence type="ECO:0000256" key="1">
    <source>
        <dbReference type="ARBA" id="ARBA00022614"/>
    </source>
</evidence>
<evidence type="ECO:0000313" key="3">
    <source>
        <dbReference type="EMBL" id="CAF0727993.1"/>
    </source>
</evidence>
<accession>A0A813MZF6</accession>
<dbReference type="Proteomes" id="UP000663879">
    <property type="component" value="Unassembled WGS sequence"/>
</dbReference>
<dbReference type="SMART" id="SM00365">
    <property type="entry name" value="LRR_SD22"/>
    <property type="match status" value="4"/>
</dbReference>
<evidence type="ECO:0008006" key="5">
    <source>
        <dbReference type="Google" id="ProtNLM"/>
    </source>
</evidence>
<dbReference type="PANTHER" id="PTHR46652">
    <property type="entry name" value="LEUCINE-RICH REPEAT AND IQ DOMAIN-CONTAINING PROTEIN 1-RELATED"/>
    <property type="match status" value="1"/>
</dbReference>
<proteinExistence type="predicted"/>
<evidence type="ECO:0000313" key="4">
    <source>
        <dbReference type="Proteomes" id="UP000663879"/>
    </source>
</evidence>
<evidence type="ECO:0000256" key="2">
    <source>
        <dbReference type="ARBA" id="ARBA00022737"/>
    </source>
</evidence>
<gene>
    <name evidence="3" type="ORF">OXX778_LOCUS2645</name>
</gene>
<dbReference type="AlphaFoldDB" id="A0A813MZF6"/>
<keyword evidence="2" id="KW-0677">Repeat</keyword>
<dbReference type="InterPro" id="IPR032675">
    <property type="entry name" value="LRR_dom_sf"/>
</dbReference>
<dbReference type="CDD" id="cd21340">
    <property type="entry name" value="PPP1R42"/>
    <property type="match status" value="1"/>
</dbReference>